<accession>A0A381E9P7</accession>
<dbReference type="RefSeq" id="WP_006986947.1">
    <property type="nucleotide sequence ID" value="NZ_CABMOK010000192.1"/>
</dbReference>
<reference evidence="5 6" key="1">
    <citation type="submission" date="2018-06" db="EMBL/GenBank/DDBJ databases">
        <authorList>
            <consortium name="Pathogen Informatics"/>
            <person name="Doyle S."/>
        </authorList>
    </citation>
    <scope>NUCLEOTIDE SEQUENCE [LARGE SCALE GENOMIC DNA]</scope>
    <source>
        <strain evidence="5 6">NCTC13294</strain>
    </source>
</reference>
<name>A0A381E9P7_9GAMM</name>
<dbReference type="AlphaFoldDB" id="A0A381E9P7"/>
<dbReference type="PANTHER" id="PTHR43464:SF19">
    <property type="entry name" value="UBIQUINONE BIOSYNTHESIS O-METHYLTRANSFERASE, MITOCHONDRIAL"/>
    <property type="match status" value="1"/>
</dbReference>
<evidence type="ECO:0000256" key="2">
    <source>
        <dbReference type="ARBA" id="ARBA00022679"/>
    </source>
</evidence>
<dbReference type="GO" id="GO:0032259">
    <property type="term" value="P:methylation"/>
    <property type="evidence" value="ECO:0007669"/>
    <property type="project" value="UniProtKB-KW"/>
</dbReference>
<dbReference type="PANTHER" id="PTHR43464">
    <property type="entry name" value="METHYLTRANSFERASE"/>
    <property type="match status" value="1"/>
</dbReference>
<dbReference type="SUPFAM" id="SSF53335">
    <property type="entry name" value="S-adenosyl-L-methionine-dependent methyltransferases"/>
    <property type="match status" value="1"/>
</dbReference>
<keyword evidence="2 5" id="KW-0808">Transferase</keyword>
<keyword evidence="6" id="KW-1185">Reference proteome</keyword>
<keyword evidence="1 5" id="KW-0489">Methyltransferase</keyword>
<evidence type="ECO:0000259" key="4">
    <source>
        <dbReference type="Pfam" id="PF08241"/>
    </source>
</evidence>
<evidence type="ECO:0000256" key="3">
    <source>
        <dbReference type="ARBA" id="ARBA00022691"/>
    </source>
</evidence>
<dbReference type="Proteomes" id="UP000254572">
    <property type="component" value="Unassembled WGS sequence"/>
</dbReference>
<organism evidence="5 6">
    <name type="scientific">Cardiobacterium valvarum</name>
    <dbReference type="NCBI Taxonomy" id="194702"/>
    <lineage>
        <taxon>Bacteria</taxon>
        <taxon>Pseudomonadati</taxon>
        <taxon>Pseudomonadota</taxon>
        <taxon>Gammaproteobacteria</taxon>
        <taxon>Cardiobacteriales</taxon>
        <taxon>Cardiobacteriaceae</taxon>
        <taxon>Cardiobacterium</taxon>
    </lineage>
</organism>
<dbReference type="Gene3D" id="3.40.50.150">
    <property type="entry name" value="Vaccinia Virus protein VP39"/>
    <property type="match status" value="1"/>
</dbReference>
<dbReference type="InterPro" id="IPR029063">
    <property type="entry name" value="SAM-dependent_MTases_sf"/>
</dbReference>
<dbReference type="InterPro" id="IPR013216">
    <property type="entry name" value="Methyltransf_11"/>
</dbReference>
<evidence type="ECO:0000256" key="1">
    <source>
        <dbReference type="ARBA" id="ARBA00022603"/>
    </source>
</evidence>
<evidence type="ECO:0000313" key="5">
    <source>
        <dbReference type="EMBL" id="SUX23552.1"/>
    </source>
</evidence>
<dbReference type="OrthoDB" id="4697647at2"/>
<dbReference type="Pfam" id="PF08241">
    <property type="entry name" value="Methyltransf_11"/>
    <property type="match status" value="1"/>
</dbReference>
<sequence>MTTNDALFDRIGAHFLKNIYATVKGRIRLAVLQRDLQPLLTAGPLRILDIGGGAGQMALWYAESGHNVTVVDISQVLLDEGRAAAQTLNVSVAFVQADAFALEAALGGAQYDLVCCHAVLEWVENGAELLASCASRVRPGGYFSLMYYNAHALRFAQHVFGNFAYLDRDLRPYRKTAKLTPAHPRSPEEVGATLDNLSLYPVHRSAIRCFYDYMKPHDRARHSADEITARELALSTEPHYLNVARYIHELRCKNTTG</sequence>
<dbReference type="GO" id="GO:0008757">
    <property type="term" value="F:S-adenosylmethionine-dependent methyltransferase activity"/>
    <property type="evidence" value="ECO:0007669"/>
    <property type="project" value="InterPro"/>
</dbReference>
<evidence type="ECO:0000313" key="6">
    <source>
        <dbReference type="Proteomes" id="UP000254572"/>
    </source>
</evidence>
<feature type="domain" description="Methyltransferase type 11" evidence="4">
    <location>
        <begin position="48"/>
        <end position="144"/>
    </location>
</feature>
<protein>
    <submittedName>
        <fullName evidence="5">Putative S-adenosyl-L-methionine-dependent methyltransferase</fullName>
    </submittedName>
</protein>
<gene>
    <name evidence="5" type="primary">smtA</name>
    <name evidence="5" type="ORF">NCTC13294_01552</name>
</gene>
<proteinExistence type="predicted"/>
<dbReference type="CDD" id="cd02440">
    <property type="entry name" value="AdoMet_MTases"/>
    <property type="match status" value="1"/>
</dbReference>
<keyword evidence="3" id="KW-0949">S-adenosyl-L-methionine</keyword>
<dbReference type="EMBL" id="UFUW01000001">
    <property type="protein sequence ID" value="SUX23552.1"/>
    <property type="molecule type" value="Genomic_DNA"/>
</dbReference>